<dbReference type="PANTHER" id="PTHR10683">
    <property type="entry name" value="TRANSALDOLASE"/>
    <property type="match status" value="1"/>
</dbReference>
<dbReference type="Pfam" id="PF00923">
    <property type="entry name" value="TAL_FSA"/>
    <property type="match status" value="1"/>
</dbReference>
<dbReference type="OrthoDB" id="9807051at2"/>
<dbReference type="GO" id="GO:0005975">
    <property type="term" value="P:carbohydrate metabolic process"/>
    <property type="evidence" value="ECO:0007669"/>
    <property type="project" value="InterPro"/>
</dbReference>
<keyword evidence="3" id="KW-1185">Reference proteome</keyword>
<evidence type="ECO:0000313" key="3">
    <source>
        <dbReference type="Proteomes" id="UP000243002"/>
    </source>
</evidence>
<dbReference type="InterPro" id="IPR013785">
    <property type="entry name" value="Aldolase_TIM"/>
</dbReference>
<name>A0A2P7MYM3_9CYAN</name>
<dbReference type="PROSITE" id="PS01054">
    <property type="entry name" value="TRANSALDOLASE_1"/>
    <property type="match status" value="1"/>
</dbReference>
<protein>
    <submittedName>
        <fullName evidence="2">Transaldolase</fullName>
    </submittedName>
</protein>
<dbReference type="AlphaFoldDB" id="A0A2P7MYM3"/>
<evidence type="ECO:0000313" key="2">
    <source>
        <dbReference type="EMBL" id="PSJ06287.1"/>
    </source>
</evidence>
<keyword evidence="1" id="KW-0704">Schiff base</keyword>
<accession>A0A2P7MYM3</accession>
<sequence>MALRLFLDSADPKAWQQWLASGLFHGVTTNPTLLRRAAQPCTLDSLAALSRTALAHGIAELHLQAWGATTADMLRCGQELAALAPGRIAVKLPVTKQGAAVARELVGAGIAVTFTACYEPHQVLIAAALGVAYIAPYLGRIQDQGRNGLAEVVTMQRCLAGLGSSVRLLVASLRQPSELSHLAAEGLNTFTISPALATELFGSEATTAASVQFESDARS</sequence>
<dbReference type="InterPro" id="IPR001585">
    <property type="entry name" value="TAL/FSA"/>
</dbReference>
<dbReference type="SUPFAM" id="SSF51569">
    <property type="entry name" value="Aldolase"/>
    <property type="match status" value="1"/>
</dbReference>
<proteinExistence type="predicted"/>
<evidence type="ECO:0000256" key="1">
    <source>
        <dbReference type="ARBA" id="ARBA00023270"/>
    </source>
</evidence>
<reference evidence="2 3" key="1">
    <citation type="journal article" date="2018" name="Environ. Microbiol.">
        <title>Ecological and genomic features of two widespread freshwater picocyanobacteria.</title>
        <authorList>
            <person name="Cabello-Yeves P.J."/>
            <person name="Picazo A."/>
            <person name="Camacho A."/>
            <person name="Callieri C."/>
            <person name="Rosselli R."/>
            <person name="Roda-Garcia J.J."/>
            <person name="Coutinho F.H."/>
            <person name="Rodriguez-Valera F."/>
        </authorList>
    </citation>
    <scope>NUCLEOTIDE SEQUENCE [LARGE SCALE GENOMIC DNA]</scope>
    <source>
        <strain evidence="2 3">Tous</strain>
    </source>
</reference>
<dbReference type="InterPro" id="IPR018225">
    <property type="entry name" value="Transaldolase_AS"/>
</dbReference>
<comment type="caution">
    <text evidence="2">The sequence shown here is derived from an EMBL/GenBank/DDBJ whole genome shotgun (WGS) entry which is preliminary data.</text>
</comment>
<organism evidence="2 3">
    <name type="scientific">Cyanobium usitatum str. Tous</name>
    <dbReference type="NCBI Taxonomy" id="2116684"/>
    <lineage>
        <taxon>Bacteria</taxon>
        <taxon>Bacillati</taxon>
        <taxon>Cyanobacteriota</taxon>
        <taxon>Cyanophyceae</taxon>
        <taxon>Synechococcales</taxon>
        <taxon>Prochlorococcaceae</taxon>
        <taxon>Cyanobium</taxon>
    </lineage>
</organism>
<dbReference type="Proteomes" id="UP000243002">
    <property type="component" value="Unassembled WGS sequence"/>
</dbReference>
<gene>
    <name evidence="2" type="ORF">C7K55_05005</name>
</gene>
<dbReference type="RefSeq" id="WP_106502322.1">
    <property type="nucleotide sequence ID" value="NZ_PXXO01000004.1"/>
</dbReference>
<dbReference type="EMBL" id="PXXO01000004">
    <property type="protein sequence ID" value="PSJ06287.1"/>
    <property type="molecule type" value="Genomic_DNA"/>
</dbReference>
<dbReference type="Gene3D" id="3.20.20.70">
    <property type="entry name" value="Aldolase class I"/>
    <property type="match status" value="1"/>
</dbReference>
<dbReference type="PANTHER" id="PTHR10683:SF40">
    <property type="entry name" value="FRUCTOSE-6-PHOSPHATE ALDOLASE 1-RELATED"/>
    <property type="match status" value="1"/>
</dbReference>